<keyword evidence="4" id="KW-1185">Reference proteome</keyword>
<proteinExistence type="predicted"/>
<reference evidence="3 4" key="1">
    <citation type="journal article" date="2014" name="Genome Announc.">
        <title>The Genome of the Predominant Equine Lactobacillus Species, Lactobacillus equi, Is Reflective of Its Lifestyle Adaptations to an Herbivorous Host.</title>
        <authorList>
            <person name="O'Donnell M.M."/>
            <person name="Harris H.M."/>
            <person name="O'Toole P.W."/>
            <person name="Ross R.P."/>
        </authorList>
    </citation>
    <scope>NUCLEOTIDE SEQUENCE [LARGE SCALE GENOMIC DNA]</scope>
    <source>
        <strain evidence="3 4">DPC 6820</strain>
    </source>
</reference>
<evidence type="ECO:0000313" key="3">
    <source>
        <dbReference type="EMBL" id="ETA74072.1"/>
    </source>
</evidence>
<dbReference type="PANTHER" id="PTHR46558">
    <property type="entry name" value="TRACRIPTIONAL REGULATORY PROTEIN-RELATED-RELATED"/>
    <property type="match status" value="1"/>
</dbReference>
<dbReference type="SUPFAM" id="SSF47413">
    <property type="entry name" value="lambda repressor-like DNA-binding domains"/>
    <property type="match status" value="1"/>
</dbReference>
<dbReference type="PANTHER" id="PTHR46558:SF14">
    <property type="entry name" value="HTH-TYPE TRANSCRIPTIONAL REGULATOR ANSR"/>
    <property type="match status" value="1"/>
</dbReference>
<dbReference type="InterPro" id="IPR010982">
    <property type="entry name" value="Lambda_DNA-bd_dom_sf"/>
</dbReference>
<evidence type="ECO:0000256" key="1">
    <source>
        <dbReference type="ARBA" id="ARBA00023125"/>
    </source>
</evidence>
<feature type="domain" description="HTH cro/C1-type" evidence="2">
    <location>
        <begin position="11"/>
        <end position="65"/>
    </location>
</feature>
<sequence length="114" mass="12972">MTAEEKLRKNIIRLRESRNWSQKELASRLGMDSSYISKIESGNRKVSTPELNALAGLFEVSADYLLGRDGKGKNQEQNADLASDDVIFTYEGKPIPKEDLELIRRLMRGTRNDI</sequence>
<evidence type="ECO:0000259" key="2">
    <source>
        <dbReference type="PROSITE" id="PS50943"/>
    </source>
</evidence>
<dbReference type="GO" id="GO:0003677">
    <property type="term" value="F:DNA binding"/>
    <property type="evidence" value="ECO:0007669"/>
    <property type="project" value="UniProtKB-KW"/>
</dbReference>
<dbReference type="Gene3D" id="1.10.260.40">
    <property type="entry name" value="lambda repressor-like DNA-binding domains"/>
    <property type="match status" value="1"/>
</dbReference>
<name>V7HVX9_9LACO</name>
<dbReference type="SMART" id="SM00530">
    <property type="entry name" value="HTH_XRE"/>
    <property type="match status" value="1"/>
</dbReference>
<dbReference type="Pfam" id="PF01381">
    <property type="entry name" value="HTH_3"/>
    <property type="match status" value="1"/>
</dbReference>
<dbReference type="RefSeq" id="WP_023859729.1">
    <property type="nucleotide sequence ID" value="NZ_AWWH01000130.1"/>
</dbReference>
<comment type="caution">
    <text evidence="3">The sequence shown here is derived from an EMBL/GenBank/DDBJ whole genome shotgun (WGS) entry which is preliminary data.</text>
</comment>
<dbReference type="AlphaFoldDB" id="V7HVX9"/>
<dbReference type="CDD" id="cd00093">
    <property type="entry name" value="HTH_XRE"/>
    <property type="match status" value="1"/>
</dbReference>
<organism evidence="3 4">
    <name type="scientific">Ligilactobacillus equi DPC 6820</name>
    <dbReference type="NCBI Taxonomy" id="1392007"/>
    <lineage>
        <taxon>Bacteria</taxon>
        <taxon>Bacillati</taxon>
        <taxon>Bacillota</taxon>
        <taxon>Bacilli</taxon>
        <taxon>Lactobacillales</taxon>
        <taxon>Lactobacillaceae</taxon>
        <taxon>Ligilactobacillus</taxon>
    </lineage>
</organism>
<dbReference type="PROSITE" id="PS50943">
    <property type="entry name" value="HTH_CROC1"/>
    <property type="match status" value="1"/>
</dbReference>
<evidence type="ECO:0000313" key="4">
    <source>
        <dbReference type="Proteomes" id="UP000018559"/>
    </source>
</evidence>
<accession>V7HVX9</accession>
<dbReference type="PATRIC" id="fig|1392007.3.peg.1120"/>
<dbReference type="Proteomes" id="UP000018559">
    <property type="component" value="Unassembled WGS sequence"/>
</dbReference>
<protein>
    <recommendedName>
        <fullName evidence="2">HTH cro/C1-type domain-containing protein</fullName>
    </recommendedName>
</protein>
<dbReference type="EMBL" id="AWWH01000130">
    <property type="protein sequence ID" value="ETA74072.1"/>
    <property type="molecule type" value="Genomic_DNA"/>
</dbReference>
<keyword evidence="1" id="KW-0238">DNA-binding</keyword>
<dbReference type="InterPro" id="IPR001387">
    <property type="entry name" value="Cro/C1-type_HTH"/>
</dbReference>
<gene>
    <name evidence="3" type="ORF">LEQ_1532</name>
</gene>